<dbReference type="InterPro" id="IPR011032">
    <property type="entry name" value="GroES-like_sf"/>
</dbReference>
<dbReference type="InterPro" id="IPR036291">
    <property type="entry name" value="NAD(P)-bd_dom_sf"/>
</dbReference>
<dbReference type="Gene3D" id="3.40.50.720">
    <property type="entry name" value="NAD(P)-binding Rossmann-like Domain"/>
    <property type="match status" value="1"/>
</dbReference>
<dbReference type="SMART" id="SM00829">
    <property type="entry name" value="PKS_ER"/>
    <property type="match status" value="1"/>
</dbReference>
<keyword evidence="3" id="KW-1185">Reference proteome</keyword>
<dbReference type="PANTHER" id="PTHR11695:SF294">
    <property type="entry name" value="RETICULON-4-INTERACTING PROTEIN 1, MITOCHONDRIAL"/>
    <property type="match status" value="1"/>
</dbReference>
<dbReference type="GO" id="GO:0016491">
    <property type="term" value="F:oxidoreductase activity"/>
    <property type="evidence" value="ECO:0007669"/>
    <property type="project" value="InterPro"/>
</dbReference>
<protein>
    <submittedName>
        <fullName evidence="2">NADPH:quinone reductase-like Zn-dependent oxidoreductase</fullName>
    </submittedName>
</protein>
<dbReference type="AlphaFoldDB" id="A0A2T0VIB5"/>
<sequence>MRAITRTAYGAPETIRLAERAMPVPSEKEVLVRVRSAGVDAGTWHLVTGQPYLMRLFGFGLRAPRDPGLGLAFSGQVVEIGTAVTRVSVGDDVMGSAAGAFAEYLVAPEASVRPIPQGLDHTQAAALPISAVTALEAVRAAHVARGDRVLVLGAGGGVGHFAVQIAVAAGATVTGVCSAAKMEFVHSLGATDVIDYRTTDATALDRQWDVIIDTAGNRPLRMLRRILTRRGTLILVGGEHGGALLGGMERGLAAMVTGIFTRQKLRMLVSRENPADYEAVTALVDDGSIVPRIDRTFPLSEAAAAIESMRSGSVRGKVVLEV</sequence>
<dbReference type="InterPro" id="IPR013154">
    <property type="entry name" value="ADH-like_N"/>
</dbReference>
<evidence type="ECO:0000259" key="1">
    <source>
        <dbReference type="SMART" id="SM00829"/>
    </source>
</evidence>
<comment type="caution">
    <text evidence="2">The sequence shown here is derived from an EMBL/GenBank/DDBJ whole genome shotgun (WGS) entry which is preliminary data.</text>
</comment>
<accession>A0A2T0VIB5</accession>
<dbReference type="SUPFAM" id="SSF50129">
    <property type="entry name" value="GroES-like"/>
    <property type="match status" value="1"/>
</dbReference>
<dbReference type="PANTHER" id="PTHR11695">
    <property type="entry name" value="ALCOHOL DEHYDROGENASE RELATED"/>
    <property type="match status" value="1"/>
</dbReference>
<gene>
    <name evidence="2" type="ORF">B0I08_10145</name>
</gene>
<feature type="domain" description="Enoyl reductase (ER)" evidence="1">
    <location>
        <begin position="10"/>
        <end position="320"/>
    </location>
</feature>
<evidence type="ECO:0000313" key="3">
    <source>
        <dbReference type="Proteomes" id="UP000237983"/>
    </source>
</evidence>
<dbReference type="SUPFAM" id="SSF51735">
    <property type="entry name" value="NAD(P)-binding Rossmann-fold domains"/>
    <property type="match status" value="1"/>
</dbReference>
<dbReference type="InterPro" id="IPR020843">
    <property type="entry name" value="ER"/>
</dbReference>
<reference evidence="2 3" key="1">
    <citation type="submission" date="2018-03" db="EMBL/GenBank/DDBJ databases">
        <title>Genomic Encyclopedia of Type Strains, Phase III (KMG-III): the genomes of soil and plant-associated and newly described type strains.</title>
        <authorList>
            <person name="Whitman W."/>
        </authorList>
    </citation>
    <scope>NUCLEOTIDE SEQUENCE [LARGE SCALE GENOMIC DNA]</scope>
    <source>
        <strain evidence="2 3">CGMCC 1.12484</strain>
    </source>
</reference>
<dbReference type="Pfam" id="PF13602">
    <property type="entry name" value="ADH_zinc_N_2"/>
    <property type="match status" value="1"/>
</dbReference>
<dbReference type="OrthoDB" id="9790818at2"/>
<dbReference type="Gene3D" id="3.90.180.10">
    <property type="entry name" value="Medium-chain alcohol dehydrogenases, catalytic domain"/>
    <property type="match status" value="1"/>
</dbReference>
<dbReference type="Pfam" id="PF08240">
    <property type="entry name" value="ADH_N"/>
    <property type="match status" value="1"/>
</dbReference>
<dbReference type="Proteomes" id="UP000237983">
    <property type="component" value="Unassembled WGS sequence"/>
</dbReference>
<evidence type="ECO:0000313" key="2">
    <source>
        <dbReference type="EMBL" id="PRY69923.1"/>
    </source>
</evidence>
<name>A0A2T0VIB5_9MICO</name>
<proteinExistence type="predicted"/>
<dbReference type="InterPro" id="IPR050700">
    <property type="entry name" value="YIM1/Zinc_Alcohol_DH_Fams"/>
</dbReference>
<dbReference type="CDD" id="cd08267">
    <property type="entry name" value="MDR1"/>
    <property type="match status" value="1"/>
</dbReference>
<dbReference type="RefSeq" id="WP_106209903.1">
    <property type="nucleotide sequence ID" value="NZ_PVTL01000001.1"/>
</dbReference>
<organism evidence="2 3">
    <name type="scientific">Glaciihabitans tibetensis</name>
    <dbReference type="NCBI Taxonomy" id="1266600"/>
    <lineage>
        <taxon>Bacteria</taxon>
        <taxon>Bacillati</taxon>
        <taxon>Actinomycetota</taxon>
        <taxon>Actinomycetes</taxon>
        <taxon>Micrococcales</taxon>
        <taxon>Microbacteriaceae</taxon>
        <taxon>Glaciihabitans</taxon>
    </lineage>
</organism>
<dbReference type="EMBL" id="PVTL01000001">
    <property type="protein sequence ID" value="PRY69923.1"/>
    <property type="molecule type" value="Genomic_DNA"/>
</dbReference>